<dbReference type="Proteomes" id="UP000305654">
    <property type="component" value="Unassembled WGS sequence"/>
</dbReference>
<reference evidence="2 3" key="1">
    <citation type="submission" date="2019-05" db="EMBL/GenBank/DDBJ databases">
        <authorList>
            <person name="Pankratov T."/>
            <person name="Grouzdev D."/>
        </authorList>
    </citation>
    <scope>NUCLEOTIDE SEQUENCE [LARGE SCALE GENOMIC DNA]</scope>
    <source>
        <strain evidence="2 3">KEBCLARHB70R</strain>
    </source>
</reference>
<dbReference type="OrthoDB" id="7270588at2"/>
<sequence>MRVMAARMLRPRPAPNGAQTRPGRRARRIAVTSLAVSGLMFAMSPYAALWSAGYAVSHHDRVTLRGSLDWQQVRLSLKHTLGLQSPVQQIAQQDELPDFGESFATNVASGMIDDEITPERLGDMLGRIPAAAHARGMPHGHFTGPASFVASIPVAGSPAVQVSMRIEQWHWKITAIDLPPALLAPPQTRFAARS</sequence>
<comment type="caution">
    <text evidence="2">The sequence shown here is derived from an EMBL/GenBank/DDBJ whole genome shotgun (WGS) entry which is preliminary data.</text>
</comment>
<evidence type="ECO:0000313" key="2">
    <source>
        <dbReference type="EMBL" id="TLU72095.1"/>
    </source>
</evidence>
<dbReference type="InterPro" id="IPR021330">
    <property type="entry name" value="DUF2939"/>
</dbReference>
<gene>
    <name evidence="2" type="ORF">FE263_13300</name>
</gene>
<protein>
    <submittedName>
        <fullName evidence="2">DUF2939 domain-containing protein</fullName>
    </submittedName>
</protein>
<dbReference type="Pfam" id="PF11159">
    <property type="entry name" value="DUF2939"/>
    <property type="match status" value="1"/>
</dbReference>
<keyword evidence="3" id="KW-1185">Reference proteome</keyword>
<accession>A0A5R9J388</accession>
<evidence type="ECO:0000256" key="1">
    <source>
        <dbReference type="SAM" id="MobiDB-lite"/>
    </source>
</evidence>
<proteinExistence type="predicted"/>
<dbReference type="AlphaFoldDB" id="A0A5R9J388"/>
<name>A0A5R9J388_9PROT</name>
<organism evidence="2 3">
    <name type="scientific">Lichenicoccus roseus</name>
    <dbReference type="NCBI Taxonomy" id="2683649"/>
    <lineage>
        <taxon>Bacteria</taxon>
        <taxon>Pseudomonadati</taxon>
        <taxon>Pseudomonadota</taxon>
        <taxon>Alphaproteobacteria</taxon>
        <taxon>Acetobacterales</taxon>
        <taxon>Acetobacteraceae</taxon>
        <taxon>Lichenicoccus</taxon>
    </lineage>
</organism>
<evidence type="ECO:0000313" key="3">
    <source>
        <dbReference type="Proteomes" id="UP000305654"/>
    </source>
</evidence>
<dbReference type="EMBL" id="VCDI01000004">
    <property type="protein sequence ID" value="TLU72095.1"/>
    <property type="molecule type" value="Genomic_DNA"/>
</dbReference>
<feature type="region of interest" description="Disordered" evidence="1">
    <location>
        <begin position="1"/>
        <end position="23"/>
    </location>
</feature>